<evidence type="ECO:0000256" key="3">
    <source>
        <dbReference type="ARBA" id="ARBA00023027"/>
    </source>
</evidence>
<keyword evidence="2 4" id="KW-0560">Oxidoreductase</keyword>
<reference evidence="7 8" key="1">
    <citation type="submission" date="2018-04" db="EMBL/GenBank/DDBJ databases">
        <title>Novel Campyloabacter and Helicobacter Species and Strains.</title>
        <authorList>
            <person name="Mannion A.J."/>
            <person name="Shen Z."/>
            <person name="Fox J.G."/>
        </authorList>
    </citation>
    <scope>NUCLEOTIDE SEQUENCE [LARGE SCALE GENOMIC DNA]</scope>
    <source>
        <strain evidence="7 8">MIT 12-6600</strain>
    </source>
</reference>
<comment type="caution">
    <text evidence="7">The sequence shown here is derived from an EMBL/GenBank/DDBJ whole genome shotgun (WGS) entry which is preliminary data.</text>
</comment>
<dbReference type="RefSeq" id="WP_115570419.1">
    <property type="nucleotide sequence ID" value="NZ_NXLT01000001.1"/>
</dbReference>
<dbReference type="Gene3D" id="3.40.50.720">
    <property type="entry name" value="NAD(P)-binding Rossmann-like Domain"/>
    <property type="match status" value="2"/>
</dbReference>
<organism evidence="7 8">
    <name type="scientific">Helicobacter equorum</name>
    <dbReference type="NCBI Taxonomy" id="361872"/>
    <lineage>
        <taxon>Bacteria</taxon>
        <taxon>Pseudomonadati</taxon>
        <taxon>Campylobacterota</taxon>
        <taxon>Epsilonproteobacteria</taxon>
        <taxon>Campylobacterales</taxon>
        <taxon>Helicobacteraceae</taxon>
        <taxon>Helicobacter</taxon>
    </lineage>
</organism>
<dbReference type="AlphaFoldDB" id="A0A3D8IT61"/>
<keyword evidence="3" id="KW-0520">NAD</keyword>
<evidence type="ECO:0000313" key="8">
    <source>
        <dbReference type="Proteomes" id="UP000256514"/>
    </source>
</evidence>
<dbReference type="PROSITE" id="PS00670">
    <property type="entry name" value="D_2_HYDROXYACID_DH_2"/>
    <property type="match status" value="1"/>
</dbReference>
<evidence type="ECO:0000256" key="2">
    <source>
        <dbReference type="ARBA" id="ARBA00023002"/>
    </source>
</evidence>
<dbReference type="GO" id="GO:0051287">
    <property type="term" value="F:NAD binding"/>
    <property type="evidence" value="ECO:0007669"/>
    <property type="project" value="InterPro"/>
</dbReference>
<keyword evidence="8" id="KW-1185">Reference proteome</keyword>
<proteinExistence type="inferred from homology"/>
<dbReference type="SUPFAM" id="SSF51735">
    <property type="entry name" value="NAD(P)-binding Rossmann-fold domains"/>
    <property type="match status" value="1"/>
</dbReference>
<dbReference type="InterPro" id="IPR036291">
    <property type="entry name" value="NAD(P)-bd_dom_sf"/>
</dbReference>
<dbReference type="InterPro" id="IPR006140">
    <property type="entry name" value="D-isomer_DH_NAD-bd"/>
</dbReference>
<dbReference type="GO" id="GO:0016616">
    <property type="term" value="F:oxidoreductase activity, acting on the CH-OH group of donors, NAD or NADP as acceptor"/>
    <property type="evidence" value="ECO:0007669"/>
    <property type="project" value="InterPro"/>
</dbReference>
<evidence type="ECO:0000256" key="1">
    <source>
        <dbReference type="ARBA" id="ARBA00005854"/>
    </source>
</evidence>
<accession>A0A3D8IT61</accession>
<dbReference type="Pfam" id="PF02826">
    <property type="entry name" value="2-Hacid_dh_C"/>
    <property type="match status" value="1"/>
</dbReference>
<evidence type="ECO:0000313" key="7">
    <source>
        <dbReference type="EMBL" id="RDU68469.1"/>
    </source>
</evidence>
<dbReference type="OrthoDB" id="9805416at2"/>
<feature type="domain" description="D-isomer specific 2-hydroxyacid dehydrogenase catalytic" evidence="5">
    <location>
        <begin position="11"/>
        <end position="308"/>
    </location>
</feature>
<feature type="domain" description="D-isomer specific 2-hydroxyacid dehydrogenase NAD-binding" evidence="6">
    <location>
        <begin position="106"/>
        <end position="286"/>
    </location>
</feature>
<dbReference type="SUPFAM" id="SSF52283">
    <property type="entry name" value="Formate/glycerate dehydrogenase catalytic domain-like"/>
    <property type="match status" value="1"/>
</dbReference>
<dbReference type="Pfam" id="PF00389">
    <property type="entry name" value="2-Hacid_dh"/>
    <property type="match status" value="1"/>
</dbReference>
<evidence type="ECO:0000256" key="4">
    <source>
        <dbReference type="RuleBase" id="RU003719"/>
    </source>
</evidence>
<dbReference type="InterPro" id="IPR050418">
    <property type="entry name" value="D-iso_2-hydroxyacid_DH_PdxB"/>
</dbReference>
<comment type="similarity">
    <text evidence="1 4">Belongs to the D-isomer specific 2-hydroxyacid dehydrogenase family.</text>
</comment>
<sequence>MKNIVLLDSQTLGECDLKVFEQFGNFTHYPTTNPQEILQRCQDAHIILTNKVILDADTLAKLPKLELICITATGTNNVDLEYAKQKGIAVKNVAGYSTNAVAQHTLMMALYFLGNLGYYDNYCKSGEWSRSAIFTHIKDPIRELDGLEWGIIGLGTIGQRVAHLAQSFGAKVSYHSTSGNNKNAQYPHKDLDSLLRTSDVISIHAPLNLQTNNLLNANNLTLLKDHTILLNVGRGGIVNEADIAHILESKPFYFGTDVLAKEPMESNHPLLNPKIAHKLLITPHYAWAYDKARTRLLEGVIKNIAEFVK</sequence>
<dbReference type="InterPro" id="IPR006139">
    <property type="entry name" value="D-isomer_2_OHA_DH_cat_dom"/>
</dbReference>
<dbReference type="InterPro" id="IPR029753">
    <property type="entry name" value="D-isomer_DH_CS"/>
</dbReference>
<dbReference type="PANTHER" id="PTHR43761">
    <property type="entry name" value="D-ISOMER SPECIFIC 2-HYDROXYACID DEHYDROGENASE FAMILY PROTEIN (AFU_ORTHOLOGUE AFUA_1G13630)"/>
    <property type="match status" value="1"/>
</dbReference>
<name>A0A3D8IT61_9HELI</name>
<dbReference type="EMBL" id="NXLT01000001">
    <property type="protein sequence ID" value="RDU68469.1"/>
    <property type="molecule type" value="Genomic_DNA"/>
</dbReference>
<dbReference type="PANTHER" id="PTHR43761:SF1">
    <property type="entry name" value="D-ISOMER SPECIFIC 2-HYDROXYACID DEHYDROGENASE CATALYTIC DOMAIN-CONTAINING PROTEIN-RELATED"/>
    <property type="match status" value="1"/>
</dbReference>
<evidence type="ECO:0000259" key="5">
    <source>
        <dbReference type="Pfam" id="PF00389"/>
    </source>
</evidence>
<dbReference type="NCBIfam" id="NF006263">
    <property type="entry name" value="PRK08410.1"/>
    <property type="match status" value="1"/>
</dbReference>
<gene>
    <name evidence="7" type="ORF">CQA54_01290</name>
</gene>
<dbReference type="Proteomes" id="UP000256514">
    <property type="component" value="Unassembled WGS sequence"/>
</dbReference>
<protein>
    <submittedName>
        <fullName evidence="7">D-2-hydroxyacid dehydrogenase</fullName>
    </submittedName>
</protein>
<evidence type="ECO:0000259" key="6">
    <source>
        <dbReference type="Pfam" id="PF02826"/>
    </source>
</evidence>